<protein>
    <recommendedName>
        <fullName evidence="2">SPX domain-containing protein</fullName>
    </recommendedName>
</protein>
<organism evidence="3">
    <name type="scientific">Cucumis melo</name>
    <name type="common">Muskmelon</name>
    <dbReference type="NCBI Taxonomy" id="3656"/>
    <lineage>
        <taxon>Eukaryota</taxon>
        <taxon>Viridiplantae</taxon>
        <taxon>Streptophyta</taxon>
        <taxon>Embryophyta</taxon>
        <taxon>Tracheophyta</taxon>
        <taxon>Spermatophyta</taxon>
        <taxon>Magnoliopsida</taxon>
        <taxon>eudicotyledons</taxon>
        <taxon>Gunneridae</taxon>
        <taxon>Pentapetalae</taxon>
        <taxon>rosids</taxon>
        <taxon>fabids</taxon>
        <taxon>Cucurbitales</taxon>
        <taxon>Cucurbitaceae</taxon>
        <taxon>Benincaseae</taxon>
        <taxon>Cucumis</taxon>
    </lineage>
</organism>
<dbReference type="PANTHER" id="PTHR45978:SF7">
    <property type="entry name" value="SPX DOMAIN-CONTAINING PROTEIN 4"/>
    <property type="match status" value="1"/>
</dbReference>
<evidence type="ECO:0000259" key="2">
    <source>
        <dbReference type="PROSITE" id="PS51382"/>
    </source>
</evidence>
<feature type="compositionally biased region" description="Polar residues" evidence="1">
    <location>
        <begin position="314"/>
        <end position="328"/>
    </location>
</feature>
<dbReference type="GO" id="GO:0070417">
    <property type="term" value="P:cellular response to cold"/>
    <property type="evidence" value="ECO:0007669"/>
    <property type="project" value="EnsemblPlants"/>
</dbReference>
<feature type="domain" description="SPX" evidence="2">
    <location>
        <begin position="1"/>
        <end position="227"/>
    </location>
</feature>
<dbReference type="InterPro" id="IPR004331">
    <property type="entry name" value="SPX_dom"/>
</dbReference>
<dbReference type="CDD" id="cd14481">
    <property type="entry name" value="SPX_AtSPX1_like"/>
    <property type="match status" value="1"/>
</dbReference>
<proteinExistence type="predicted"/>
<dbReference type="PROSITE" id="PS51382">
    <property type="entry name" value="SPX"/>
    <property type="match status" value="1"/>
</dbReference>
<feature type="region of interest" description="Disordered" evidence="1">
    <location>
        <begin position="266"/>
        <end position="295"/>
    </location>
</feature>
<feature type="compositionally biased region" description="Polar residues" evidence="1">
    <location>
        <begin position="337"/>
        <end position="350"/>
    </location>
</feature>
<dbReference type="EnsemblPlants" id="MELO3C022004.2.1">
    <property type="protein sequence ID" value="MELO3C022004.2.1"/>
    <property type="gene ID" value="MELO3C022004.2"/>
</dbReference>
<reference evidence="3" key="1">
    <citation type="submission" date="2023-03" db="UniProtKB">
        <authorList>
            <consortium name="EnsemblPlants"/>
        </authorList>
    </citation>
    <scope>IDENTIFICATION</scope>
</reference>
<dbReference type="Pfam" id="PF03105">
    <property type="entry name" value="SPX"/>
    <property type="match status" value="1"/>
</dbReference>
<dbReference type="Gramene" id="MELO3C022004.2.1">
    <property type="protein sequence ID" value="MELO3C022004.2.1"/>
    <property type="gene ID" value="MELO3C022004.2"/>
</dbReference>
<dbReference type="AlphaFoldDB" id="A0A9I9DQ66"/>
<dbReference type="InterPro" id="IPR031142">
    <property type="entry name" value="SPX_prot"/>
</dbReference>
<name>A0A9I9DQ66_CUCME</name>
<feature type="compositionally biased region" description="Polar residues" evidence="1">
    <location>
        <begin position="276"/>
        <end position="288"/>
    </location>
</feature>
<dbReference type="GO" id="GO:0016036">
    <property type="term" value="P:cellular response to phosphate starvation"/>
    <property type="evidence" value="ECO:0007669"/>
    <property type="project" value="InterPro"/>
</dbReference>
<evidence type="ECO:0000313" key="3">
    <source>
        <dbReference type="EnsemblPlants" id="MELO3C022004.2.1"/>
    </source>
</evidence>
<sequence>MKFGKEFKTHLEQTLPEWRDKFLCYKPLKKLLKHYPNLPSTLYPIPTNHSLNFLLPPLQPPPVSFDDLTEAAPCETAAAAASLADLQDWFVRILNEELEKLNDFYVDKEEEFVIRFQNGFRQFLLSNDTRVRLAQELKERIDRVKEKSSRGGVFTSENEFSEEMMNIRKDFVAIHGGMVLLKNYSSLNFAGTSSFTELFSYFAQGLIKILKKYDKRTGELLRLPYMQLVVRQPFFTTELLTSLVHQCEANLELLFPLEAEVIESTPALPVDPNPPLTDNSKITTSKTPSDLGEESEDLYRSIVAAMTAIRGLQKESSTNNPLSFSSLFKGQDDESTGAVTDENSPSNSLASLPKVDDDDE</sequence>
<feature type="region of interest" description="Disordered" evidence="1">
    <location>
        <begin position="314"/>
        <end position="360"/>
    </location>
</feature>
<accession>A0A9I9DQ66</accession>
<evidence type="ECO:0000256" key="1">
    <source>
        <dbReference type="SAM" id="MobiDB-lite"/>
    </source>
</evidence>
<dbReference type="PANTHER" id="PTHR45978">
    <property type="entry name" value="SPX DOMAIN-CONTAINING PROTEIN 3"/>
    <property type="match status" value="1"/>
</dbReference>